<evidence type="ECO:0000313" key="5">
    <source>
        <dbReference type="Proteomes" id="UP001500221"/>
    </source>
</evidence>
<dbReference type="Pfam" id="PF00583">
    <property type="entry name" value="Acetyltransf_1"/>
    <property type="match status" value="1"/>
</dbReference>
<keyword evidence="1" id="KW-0808">Transferase</keyword>
<name>A0ABP9Q2I8_9ACTN</name>
<keyword evidence="5" id="KW-1185">Reference proteome</keyword>
<feature type="domain" description="N-acetyltransferase" evidence="3">
    <location>
        <begin position="152"/>
        <end position="294"/>
    </location>
</feature>
<dbReference type="CDD" id="cd04301">
    <property type="entry name" value="NAT_SF"/>
    <property type="match status" value="1"/>
</dbReference>
<comment type="caution">
    <text evidence="4">The sequence shown here is derived from an EMBL/GenBank/DDBJ whole genome shotgun (WGS) entry which is preliminary data.</text>
</comment>
<dbReference type="InterPro" id="IPR016181">
    <property type="entry name" value="Acyl_CoA_acyltransferase"/>
</dbReference>
<dbReference type="Proteomes" id="UP001500221">
    <property type="component" value="Unassembled WGS sequence"/>
</dbReference>
<sequence length="294" mass="31396">MHETTATGREALDLTTRLLQRVRLAHPTAGVWEAADVQWWSRKPMASDGVARPFWLDDDGPVAGVVLTAWRESAWQVDPVVVPGAGVDVAAVWARAVELARQHSPGTFEVPVDDADTAAVALATDAGLVAGSRDSTGWLDAADRLPVVPPPAGFRLVDRVGRDDVPHPMVARNGDDVARRLAGLSLYDPALDLAVKTDDGRVAGYTLLWHDERTGVGLVEPVRVEDDFARRGLGRAMLTAGIDRLAARGVRRVKVSYGSEAAGALYRGVGFTPTSTSTWFGPPTDEPDGDAPAR</sequence>
<dbReference type="EMBL" id="BAABKG010000007">
    <property type="protein sequence ID" value="GAA5155921.1"/>
    <property type="molecule type" value="Genomic_DNA"/>
</dbReference>
<dbReference type="PANTHER" id="PTHR43877">
    <property type="entry name" value="AMINOALKYLPHOSPHONATE N-ACETYLTRANSFERASE-RELATED-RELATED"/>
    <property type="match status" value="1"/>
</dbReference>
<organism evidence="4 5">
    <name type="scientific">Nocardioides marinquilinus</name>
    <dbReference type="NCBI Taxonomy" id="1210400"/>
    <lineage>
        <taxon>Bacteria</taxon>
        <taxon>Bacillati</taxon>
        <taxon>Actinomycetota</taxon>
        <taxon>Actinomycetes</taxon>
        <taxon>Propionibacteriales</taxon>
        <taxon>Nocardioidaceae</taxon>
        <taxon>Nocardioides</taxon>
    </lineage>
</organism>
<evidence type="ECO:0000313" key="4">
    <source>
        <dbReference type="EMBL" id="GAA5155921.1"/>
    </source>
</evidence>
<dbReference type="PROSITE" id="PS51186">
    <property type="entry name" value="GNAT"/>
    <property type="match status" value="1"/>
</dbReference>
<reference evidence="5" key="1">
    <citation type="journal article" date="2019" name="Int. J. Syst. Evol. Microbiol.">
        <title>The Global Catalogue of Microorganisms (GCM) 10K type strain sequencing project: providing services to taxonomists for standard genome sequencing and annotation.</title>
        <authorList>
            <consortium name="The Broad Institute Genomics Platform"/>
            <consortium name="The Broad Institute Genome Sequencing Center for Infectious Disease"/>
            <person name="Wu L."/>
            <person name="Ma J."/>
        </authorList>
    </citation>
    <scope>NUCLEOTIDE SEQUENCE [LARGE SCALE GENOMIC DNA]</scope>
    <source>
        <strain evidence="5">JCM 18459</strain>
    </source>
</reference>
<dbReference type="InterPro" id="IPR000182">
    <property type="entry name" value="GNAT_dom"/>
</dbReference>
<evidence type="ECO:0000259" key="3">
    <source>
        <dbReference type="PROSITE" id="PS51186"/>
    </source>
</evidence>
<dbReference type="InterPro" id="IPR050832">
    <property type="entry name" value="Bact_Acetyltransf"/>
</dbReference>
<dbReference type="SUPFAM" id="SSF55729">
    <property type="entry name" value="Acyl-CoA N-acyltransferases (Nat)"/>
    <property type="match status" value="1"/>
</dbReference>
<accession>A0ABP9Q2I8</accession>
<gene>
    <name evidence="4" type="ORF">GCM10023340_42410</name>
</gene>
<evidence type="ECO:0000256" key="2">
    <source>
        <dbReference type="ARBA" id="ARBA00023315"/>
    </source>
</evidence>
<proteinExistence type="predicted"/>
<protein>
    <recommendedName>
        <fullName evidence="3">N-acetyltransferase domain-containing protein</fullName>
    </recommendedName>
</protein>
<dbReference type="RefSeq" id="WP_345463703.1">
    <property type="nucleotide sequence ID" value="NZ_BAABKG010000007.1"/>
</dbReference>
<dbReference type="Gene3D" id="3.40.630.30">
    <property type="match status" value="1"/>
</dbReference>
<keyword evidence="2" id="KW-0012">Acyltransferase</keyword>
<evidence type="ECO:0000256" key="1">
    <source>
        <dbReference type="ARBA" id="ARBA00022679"/>
    </source>
</evidence>